<reference evidence="3" key="1">
    <citation type="submission" date="2018-05" db="EMBL/GenBank/DDBJ databases">
        <authorList>
            <person name="Nie L."/>
        </authorList>
    </citation>
    <scope>NUCLEOTIDE SEQUENCE [LARGE SCALE GENOMIC DNA]</scope>
    <source>
        <strain evidence="3">NL</strain>
    </source>
</reference>
<sequence length="237" mass="24293">MFRSYLLRLSSCLLLACSPEKPADSVVDSGPPPVPADSAVSAPDSPVAPVPPAISSGTADSAAAVAWPAPFQLAAGSQCQRVATRAVTIYQRPGMKAPKFGQVTSGEKLTLTARTADGWVGFDPATAQAANVGIFRLRWVRAAEAFGAADQACADLPLVQAPPAGCLLMATHPVPVHARPAGNSPQISMIPTGSYARIRPQASAAGKGWTEIEVPGRAAPGYVAEVDANRNGPCSGQ</sequence>
<feature type="compositionally biased region" description="Low complexity" evidence="1">
    <location>
        <begin position="36"/>
        <end position="45"/>
    </location>
</feature>
<gene>
    <name evidence="2" type="ORF">DLM85_18445</name>
</gene>
<dbReference type="AlphaFoldDB" id="A0A328BFR7"/>
<evidence type="ECO:0000313" key="3">
    <source>
        <dbReference type="Proteomes" id="UP000248553"/>
    </source>
</evidence>
<protein>
    <recommendedName>
        <fullName evidence="4">SH3 domain-containing protein</fullName>
    </recommendedName>
</protein>
<keyword evidence="3" id="KW-1185">Reference proteome</keyword>
<name>A0A328BFR7_9BACT</name>
<evidence type="ECO:0000256" key="1">
    <source>
        <dbReference type="SAM" id="MobiDB-lite"/>
    </source>
</evidence>
<comment type="caution">
    <text evidence="2">The sequence shown here is derived from an EMBL/GenBank/DDBJ whole genome shotgun (WGS) entry which is preliminary data.</text>
</comment>
<dbReference type="Proteomes" id="UP000248553">
    <property type="component" value="Unassembled WGS sequence"/>
</dbReference>
<dbReference type="OrthoDB" id="885443at2"/>
<evidence type="ECO:0008006" key="4">
    <source>
        <dbReference type="Google" id="ProtNLM"/>
    </source>
</evidence>
<proteinExistence type="predicted"/>
<feature type="region of interest" description="Disordered" evidence="1">
    <location>
        <begin position="24"/>
        <end position="53"/>
    </location>
</feature>
<organism evidence="2 3">
    <name type="scientific">Hymenobacter edaphi</name>
    <dbReference type="NCBI Taxonomy" id="2211146"/>
    <lineage>
        <taxon>Bacteria</taxon>
        <taxon>Pseudomonadati</taxon>
        <taxon>Bacteroidota</taxon>
        <taxon>Cytophagia</taxon>
        <taxon>Cytophagales</taxon>
        <taxon>Hymenobacteraceae</taxon>
        <taxon>Hymenobacter</taxon>
    </lineage>
</organism>
<dbReference type="RefSeq" id="WP_111479638.1">
    <property type="nucleotide sequence ID" value="NZ_QHKM01000006.1"/>
</dbReference>
<dbReference type="EMBL" id="QHKM01000006">
    <property type="protein sequence ID" value="RAK64664.1"/>
    <property type="molecule type" value="Genomic_DNA"/>
</dbReference>
<evidence type="ECO:0000313" key="2">
    <source>
        <dbReference type="EMBL" id="RAK64664.1"/>
    </source>
</evidence>
<accession>A0A328BFR7</accession>